<keyword evidence="4 7" id="KW-0812">Transmembrane</keyword>
<dbReference type="SUPFAM" id="SSF49464">
    <property type="entry name" value="Carboxypeptidase regulatory domain-like"/>
    <property type="match status" value="1"/>
</dbReference>
<keyword evidence="6 7" id="KW-0998">Cell outer membrane</keyword>
<keyword evidence="2 7" id="KW-0813">Transport</keyword>
<dbReference type="InterPro" id="IPR037066">
    <property type="entry name" value="Plug_dom_sf"/>
</dbReference>
<evidence type="ECO:0000259" key="9">
    <source>
        <dbReference type="Pfam" id="PF07715"/>
    </source>
</evidence>
<comment type="similarity">
    <text evidence="7">Belongs to the TonB-dependent receptor family.</text>
</comment>
<evidence type="ECO:0000256" key="5">
    <source>
        <dbReference type="ARBA" id="ARBA00023136"/>
    </source>
</evidence>
<keyword evidence="11" id="KW-1185">Reference proteome</keyword>
<feature type="signal peptide" evidence="8">
    <location>
        <begin position="1"/>
        <end position="23"/>
    </location>
</feature>
<proteinExistence type="inferred from homology"/>
<dbReference type="EMBL" id="JANSUY010000001">
    <property type="protein sequence ID" value="MCR9013622.1"/>
    <property type="molecule type" value="Genomic_DNA"/>
</dbReference>
<dbReference type="InterPro" id="IPR008969">
    <property type="entry name" value="CarboxyPept-like_regulatory"/>
</dbReference>
<comment type="caution">
    <text evidence="10">The sequence shown here is derived from an EMBL/GenBank/DDBJ whole genome shotgun (WGS) entry which is preliminary data.</text>
</comment>
<keyword evidence="3 7" id="KW-1134">Transmembrane beta strand</keyword>
<dbReference type="Gene3D" id="2.170.130.10">
    <property type="entry name" value="TonB-dependent receptor, plug domain"/>
    <property type="match status" value="1"/>
</dbReference>
<dbReference type="InterPro" id="IPR023996">
    <property type="entry name" value="TonB-dep_OMP_SusC/RagA"/>
</dbReference>
<reference evidence="10" key="1">
    <citation type="submission" date="2022-08" db="EMBL/GenBank/DDBJ databases">
        <authorList>
            <person name="Zhang D."/>
        </authorList>
    </citation>
    <scope>NUCLEOTIDE SEQUENCE</scope>
    <source>
        <strain evidence="10">XJ19-11</strain>
    </source>
</reference>
<dbReference type="RefSeq" id="WP_258421520.1">
    <property type="nucleotide sequence ID" value="NZ_JANSUY010000001.1"/>
</dbReference>
<dbReference type="Gene3D" id="2.40.170.20">
    <property type="entry name" value="TonB-dependent receptor, beta-barrel domain"/>
    <property type="match status" value="1"/>
</dbReference>
<dbReference type="InterPro" id="IPR036942">
    <property type="entry name" value="Beta-barrel_TonB_sf"/>
</dbReference>
<sequence>MKKRITLMVTFFMFVLLSHPMIAQQNSVTGKVTTKEDGQPLPGVTVLVQNTTIGTVTDIDGKYSINVPSGRNVLLFSFIGFKEQAVEVNNRSVIDLGMEADIEQLSEVVVTAFGIEVEKKGLGYSVQKIGSEDIMRTKQPNLVNAMQGQIAGVQVTNSGGAPGQSARIIIRGVTSLNPGADNQPLFIVDGIQIDNSTVESPGTPRGLSNRVADLNPDDVESINVLKGAAATALYGVRAANGAVIITTKKGKAGSTSVNVSSSIGFEQINRYPEFQDQFGQGFSGVYDPSSFWPAWGAPISEVRQTVPDHKYQDNWRRAFETGSQINNNVNISGGNENATFFGSFGRLDHKGVIPFSDWNRTSAKVNGQVKVSNKFDFSSSLNYINSGGNRVPHDRFMERMVYWSETTDIRNYIKPDGTMVSVGGNTNPIYDAQFSTFEDNVNRILGNVTLNYKPADWINFTYRVGMDAYSDSRTEITPGPKGIDGEAPLSSTGFIREIRINSRDLTSTFIVSMQKRWNENWNTSLRFGNDIFERKFDRLSSLGENFVIPEFFNLNNTRQVFSDQGKSIRRLVGFYGDVTADYRGTVFLNITGRNDISSTLPTENNSFFYPSFNLSYLFSESFDLPAWMTFGKLRASYAEVGKDTDPHLLGATYLSPSIYPLNGQVGFTRNGRFGDPNLKPERTSSIEFGTQIGLFKNKIELDIAYYKNNTKDQIIPVPVSTTTGFSSYVTNAGEIQNEGVEFILKAMPIQRNDFSWTINFNLSYNNNTVKSIREGIDEIIVGSQFGYVGSTVTMKLVEGRPYGDIYGSSYQRYYQGGVPEGLTTLNRDQDLLIGTNGFPIRNGTQLILGNAIPKWIGGIRNDFNYKNWDLSVLIDGRTGVQQYNQFDNFLAAFGIAGYTANRNETRVFEGFLADGTANSQEVWLGQGVGPDNRNYGAGFYRNSYRGVSENFVQDASFLKLRNITLGYTLPPRILEGTFIKSLRASVAANNIILYTPWDGFDPESFSAGAGGNAIGFTGLGFPGVQSLFFTLNLGF</sequence>
<feature type="chain" id="PRO_5040982152" evidence="8">
    <location>
        <begin position="24"/>
        <end position="1035"/>
    </location>
</feature>
<dbReference type="PROSITE" id="PS52016">
    <property type="entry name" value="TONB_DEPENDENT_REC_3"/>
    <property type="match status" value="1"/>
</dbReference>
<evidence type="ECO:0000256" key="8">
    <source>
        <dbReference type="SAM" id="SignalP"/>
    </source>
</evidence>
<dbReference type="NCBIfam" id="TIGR04056">
    <property type="entry name" value="OMP_RagA_SusC"/>
    <property type="match status" value="1"/>
</dbReference>
<dbReference type="Gene3D" id="2.60.40.1120">
    <property type="entry name" value="Carboxypeptidase-like, regulatory domain"/>
    <property type="match status" value="1"/>
</dbReference>
<evidence type="ECO:0000256" key="2">
    <source>
        <dbReference type="ARBA" id="ARBA00022448"/>
    </source>
</evidence>
<evidence type="ECO:0000313" key="11">
    <source>
        <dbReference type="Proteomes" id="UP001142175"/>
    </source>
</evidence>
<keyword evidence="8" id="KW-0732">Signal</keyword>
<dbReference type="NCBIfam" id="TIGR04057">
    <property type="entry name" value="SusC_RagA_signa"/>
    <property type="match status" value="1"/>
</dbReference>
<dbReference type="SUPFAM" id="SSF56935">
    <property type="entry name" value="Porins"/>
    <property type="match status" value="1"/>
</dbReference>
<dbReference type="GO" id="GO:0009279">
    <property type="term" value="C:cell outer membrane"/>
    <property type="evidence" value="ECO:0007669"/>
    <property type="project" value="UniProtKB-SubCell"/>
</dbReference>
<evidence type="ECO:0000256" key="7">
    <source>
        <dbReference type="PROSITE-ProRule" id="PRU01360"/>
    </source>
</evidence>
<evidence type="ECO:0000313" key="10">
    <source>
        <dbReference type="EMBL" id="MCR9013622.1"/>
    </source>
</evidence>
<evidence type="ECO:0000256" key="1">
    <source>
        <dbReference type="ARBA" id="ARBA00004571"/>
    </source>
</evidence>
<dbReference type="InterPro" id="IPR012910">
    <property type="entry name" value="Plug_dom"/>
</dbReference>
<dbReference type="Proteomes" id="UP001142175">
    <property type="component" value="Unassembled WGS sequence"/>
</dbReference>
<name>A0A9X2SXC3_9BACT</name>
<dbReference type="Pfam" id="PF07715">
    <property type="entry name" value="Plug"/>
    <property type="match status" value="1"/>
</dbReference>
<organism evidence="10 11">
    <name type="scientific">Aquiflexum gelatinilyticum</name>
    <dbReference type="NCBI Taxonomy" id="2961943"/>
    <lineage>
        <taxon>Bacteria</taxon>
        <taxon>Pseudomonadati</taxon>
        <taxon>Bacteroidota</taxon>
        <taxon>Cytophagia</taxon>
        <taxon>Cytophagales</taxon>
        <taxon>Cyclobacteriaceae</taxon>
        <taxon>Aquiflexum</taxon>
    </lineage>
</organism>
<keyword evidence="5 7" id="KW-0472">Membrane</keyword>
<gene>
    <name evidence="10" type="ORF">NU887_01180</name>
</gene>
<evidence type="ECO:0000256" key="4">
    <source>
        <dbReference type="ARBA" id="ARBA00022692"/>
    </source>
</evidence>
<accession>A0A9X2SXC3</accession>
<dbReference type="InterPro" id="IPR039426">
    <property type="entry name" value="TonB-dep_rcpt-like"/>
</dbReference>
<protein>
    <submittedName>
        <fullName evidence="10">SusC/RagA family TonB-linked outer membrane protein</fullName>
    </submittedName>
</protein>
<dbReference type="AlphaFoldDB" id="A0A9X2SXC3"/>
<dbReference type="Pfam" id="PF13715">
    <property type="entry name" value="CarbopepD_reg_2"/>
    <property type="match status" value="1"/>
</dbReference>
<evidence type="ECO:0000256" key="3">
    <source>
        <dbReference type="ARBA" id="ARBA00022452"/>
    </source>
</evidence>
<evidence type="ECO:0000256" key="6">
    <source>
        <dbReference type="ARBA" id="ARBA00023237"/>
    </source>
</evidence>
<dbReference type="InterPro" id="IPR023997">
    <property type="entry name" value="TonB-dep_OMP_SusC/RagA_CS"/>
</dbReference>
<comment type="subcellular location">
    <subcellularLocation>
        <location evidence="1 7">Cell outer membrane</location>
        <topology evidence="1 7">Multi-pass membrane protein</topology>
    </subcellularLocation>
</comment>
<feature type="domain" description="TonB-dependent receptor plug" evidence="9">
    <location>
        <begin position="121"/>
        <end position="242"/>
    </location>
</feature>